<comment type="caution">
    <text evidence="1">The sequence shown here is derived from an EMBL/GenBank/DDBJ whole genome shotgun (WGS) entry which is preliminary data.</text>
</comment>
<gene>
    <name evidence="1" type="ORF">AVEN_246307_1</name>
</gene>
<reference evidence="1 2" key="1">
    <citation type="journal article" date="2019" name="Sci. Rep.">
        <title>Orb-weaving spider Araneus ventricosus genome elucidates the spidroin gene catalogue.</title>
        <authorList>
            <person name="Kono N."/>
            <person name="Nakamura H."/>
            <person name="Ohtoshi R."/>
            <person name="Moran D.A.P."/>
            <person name="Shinohara A."/>
            <person name="Yoshida Y."/>
            <person name="Fujiwara M."/>
            <person name="Mori M."/>
            <person name="Tomita M."/>
            <person name="Arakawa K."/>
        </authorList>
    </citation>
    <scope>NUCLEOTIDE SEQUENCE [LARGE SCALE GENOMIC DNA]</scope>
</reference>
<dbReference type="AlphaFoldDB" id="A0A4Y2W496"/>
<evidence type="ECO:0000313" key="1">
    <source>
        <dbReference type="EMBL" id="GBO31822.1"/>
    </source>
</evidence>
<proteinExistence type="predicted"/>
<keyword evidence="2" id="KW-1185">Reference proteome</keyword>
<evidence type="ECO:0000313" key="2">
    <source>
        <dbReference type="Proteomes" id="UP000499080"/>
    </source>
</evidence>
<organism evidence="1 2">
    <name type="scientific">Araneus ventricosus</name>
    <name type="common">Orbweaver spider</name>
    <name type="synonym">Epeira ventricosa</name>
    <dbReference type="NCBI Taxonomy" id="182803"/>
    <lineage>
        <taxon>Eukaryota</taxon>
        <taxon>Metazoa</taxon>
        <taxon>Ecdysozoa</taxon>
        <taxon>Arthropoda</taxon>
        <taxon>Chelicerata</taxon>
        <taxon>Arachnida</taxon>
        <taxon>Araneae</taxon>
        <taxon>Araneomorphae</taxon>
        <taxon>Entelegynae</taxon>
        <taxon>Araneoidea</taxon>
        <taxon>Araneidae</taxon>
        <taxon>Araneus</taxon>
    </lineage>
</organism>
<name>A0A4Y2W496_ARAVE</name>
<dbReference type="EMBL" id="BGPR01055206">
    <property type="protein sequence ID" value="GBO31822.1"/>
    <property type="molecule type" value="Genomic_DNA"/>
</dbReference>
<accession>A0A4Y2W496</accession>
<sequence length="124" mass="14194">MCTVFLIISTIATTRYKDLLLWDAEGRYNERRLYNNHGTKKFCSCGLLPNYRSLMRPFSAKRYPTPGLGFWARGYQVRDPIPLKIRRVWGLLHLKSYVGGQTFSRWCGAEVCTGGTKPGVVLVM</sequence>
<dbReference type="Proteomes" id="UP000499080">
    <property type="component" value="Unassembled WGS sequence"/>
</dbReference>
<protein>
    <submittedName>
        <fullName evidence="1">Uncharacterized protein</fullName>
    </submittedName>
</protein>